<accession>A0ABR6YPM5</accession>
<sequence>MQTHSSLTCPVCGHAELLEMPTASCQFFHECSACHAVLRPLPGDCCVFCSFGSVKCPPVQDRESCCHPAAEKT</sequence>
<keyword evidence="2" id="KW-1185">Reference proteome</keyword>
<dbReference type="NCBIfam" id="NF041374">
    <property type="entry name" value="GDCCVxC"/>
    <property type="match status" value="1"/>
</dbReference>
<name>A0ABR6YPM5_9BURK</name>
<evidence type="ECO:0000313" key="1">
    <source>
        <dbReference type="EMBL" id="MBC3885847.1"/>
    </source>
</evidence>
<proteinExistence type="predicted"/>
<protein>
    <submittedName>
        <fullName evidence="1">Uncharacterized protein</fullName>
    </submittedName>
</protein>
<evidence type="ECO:0000313" key="2">
    <source>
        <dbReference type="Proteomes" id="UP000613113"/>
    </source>
</evidence>
<reference evidence="1 2" key="1">
    <citation type="submission" date="2020-08" db="EMBL/GenBank/DDBJ databases">
        <title>Novel species isolated from subtropical streams in China.</title>
        <authorList>
            <person name="Lu H."/>
        </authorList>
    </citation>
    <scope>NUCLEOTIDE SEQUENCE [LARGE SCALE GENOMIC DNA]</scope>
    <source>
        <strain evidence="1 2">FT31W</strain>
    </source>
</reference>
<dbReference type="InterPro" id="IPR047677">
    <property type="entry name" value="GDCCVxC"/>
</dbReference>
<dbReference type="EMBL" id="JACOGC010000004">
    <property type="protein sequence ID" value="MBC3885847.1"/>
    <property type="molecule type" value="Genomic_DNA"/>
</dbReference>
<dbReference type="Proteomes" id="UP000613113">
    <property type="component" value="Unassembled WGS sequence"/>
</dbReference>
<comment type="caution">
    <text evidence="1">The sequence shown here is derived from an EMBL/GenBank/DDBJ whole genome shotgun (WGS) entry which is preliminary data.</text>
</comment>
<organism evidence="1 2">
    <name type="scientific">Undibacterium griseum</name>
    <dbReference type="NCBI Taxonomy" id="2762295"/>
    <lineage>
        <taxon>Bacteria</taxon>
        <taxon>Pseudomonadati</taxon>
        <taxon>Pseudomonadota</taxon>
        <taxon>Betaproteobacteria</taxon>
        <taxon>Burkholderiales</taxon>
        <taxon>Oxalobacteraceae</taxon>
        <taxon>Undibacterium</taxon>
    </lineage>
</organism>
<gene>
    <name evidence="1" type="ORF">H8K27_11950</name>
</gene>